<dbReference type="InterPro" id="IPR035906">
    <property type="entry name" value="MetI-like_sf"/>
</dbReference>
<evidence type="ECO:0000256" key="3">
    <source>
        <dbReference type="ARBA" id="ARBA00022448"/>
    </source>
</evidence>
<keyword evidence="6 9" id="KW-0812">Transmembrane</keyword>
<evidence type="ECO:0000256" key="9">
    <source>
        <dbReference type="RuleBase" id="RU363032"/>
    </source>
</evidence>
<name>A0A7G6SWF5_9HYPH</name>
<dbReference type="RefSeq" id="WP_183456706.1">
    <property type="nucleotide sequence ID" value="NZ_CP050296.1"/>
</dbReference>
<feature type="transmembrane region" description="Helical" evidence="9">
    <location>
        <begin position="53"/>
        <end position="76"/>
    </location>
</feature>
<evidence type="ECO:0000256" key="4">
    <source>
        <dbReference type="ARBA" id="ARBA00022475"/>
    </source>
</evidence>
<evidence type="ECO:0000256" key="1">
    <source>
        <dbReference type="ARBA" id="ARBA00004429"/>
    </source>
</evidence>
<evidence type="ECO:0000256" key="5">
    <source>
        <dbReference type="ARBA" id="ARBA00022519"/>
    </source>
</evidence>
<dbReference type="CDD" id="cd06261">
    <property type="entry name" value="TM_PBP2"/>
    <property type="match status" value="1"/>
</dbReference>
<dbReference type="Gene3D" id="1.10.3720.10">
    <property type="entry name" value="MetI-like"/>
    <property type="match status" value="1"/>
</dbReference>
<dbReference type="InterPro" id="IPR043429">
    <property type="entry name" value="ArtM/GltK/GlnP/TcyL/YhdX-like"/>
</dbReference>
<evidence type="ECO:0000256" key="2">
    <source>
        <dbReference type="ARBA" id="ARBA00010072"/>
    </source>
</evidence>
<evidence type="ECO:0000256" key="6">
    <source>
        <dbReference type="ARBA" id="ARBA00022692"/>
    </source>
</evidence>
<dbReference type="GO" id="GO:0022857">
    <property type="term" value="F:transmembrane transporter activity"/>
    <property type="evidence" value="ECO:0007669"/>
    <property type="project" value="InterPro"/>
</dbReference>
<keyword evidence="3 9" id="KW-0813">Transport</keyword>
<keyword evidence="4" id="KW-1003">Cell membrane</keyword>
<comment type="subcellular location">
    <subcellularLocation>
        <location evidence="1">Cell inner membrane</location>
        <topology evidence="1">Multi-pass membrane protein</topology>
    </subcellularLocation>
    <subcellularLocation>
        <location evidence="9">Cell membrane</location>
        <topology evidence="9">Multi-pass membrane protein</topology>
    </subcellularLocation>
</comment>
<dbReference type="InterPro" id="IPR000515">
    <property type="entry name" value="MetI-like"/>
</dbReference>
<dbReference type="PANTHER" id="PTHR30614">
    <property type="entry name" value="MEMBRANE COMPONENT OF AMINO ACID ABC TRANSPORTER"/>
    <property type="match status" value="1"/>
</dbReference>
<evidence type="ECO:0000313" key="11">
    <source>
        <dbReference type="EMBL" id="QND58837.1"/>
    </source>
</evidence>
<organism evidence="11 12">
    <name type="scientific">Mesorhizobium huakuii</name>
    <dbReference type="NCBI Taxonomy" id="28104"/>
    <lineage>
        <taxon>Bacteria</taxon>
        <taxon>Pseudomonadati</taxon>
        <taxon>Pseudomonadota</taxon>
        <taxon>Alphaproteobacteria</taxon>
        <taxon>Hyphomicrobiales</taxon>
        <taxon>Phyllobacteriaceae</taxon>
        <taxon>Mesorhizobium</taxon>
    </lineage>
</organism>
<protein>
    <submittedName>
        <fullName evidence="11">ABC transporter permease subunit</fullName>
    </submittedName>
</protein>
<comment type="similarity">
    <text evidence="2">Belongs to the binding-protein-dependent transport system permease family. HisMQ subfamily.</text>
</comment>
<gene>
    <name evidence="11" type="ORF">HB778_21270</name>
</gene>
<dbReference type="GO" id="GO:0043190">
    <property type="term" value="C:ATP-binding cassette (ABC) transporter complex"/>
    <property type="evidence" value="ECO:0007669"/>
    <property type="project" value="InterPro"/>
</dbReference>
<dbReference type="InterPro" id="IPR010065">
    <property type="entry name" value="AA_ABC_transptr_permease_3TM"/>
</dbReference>
<feature type="domain" description="ABC transmembrane type-1" evidence="10">
    <location>
        <begin position="17"/>
        <end position="214"/>
    </location>
</feature>
<evidence type="ECO:0000259" key="10">
    <source>
        <dbReference type="PROSITE" id="PS50928"/>
    </source>
</evidence>
<evidence type="ECO:0000256" key="7">
    <source>
        <dbReference type="ARBA" id="ARBA00022989"/>
    </source>
</evidence>
<evidence type="ECO:0000313" key="12">
    <source>
        <dbReference type="Proteomes" id="UP000515465"/>
    </source>
</evidence>
<dbReference type="EMBL" id="CP050296">
    <property type="protein sequence ID" value="QND58837.1"/>
    <property type="molecule type" value="Genomic_DNA"/>
</dbReference>
<reference evidence="12" key="1">
    <citation type="journal article" date="2020" name="Mol. Plant Microbe">
        <title>Rhizobial microsymbionts of the narrowly endemic Oxytropis species growing in Kamchatka are characterized by significant genetic diversity and possess a set of genes that are associated with T3SS and T6SS secretion systems and can affect the development of symbiosis.</title>
        <authorList>
            <person name="Safronova V."/>
            <person name="Guro P."/>
            <person name="Sazanova A."/>
            <person name="Kuznetsova I."/>
            <person name="Belimov A."/>
            <person name="Yakubov V."/>
            <person name="Chirak E."/>
            <person name="Afonin A."/>
            <person name="Gogolev Y."/>
            <person name="Andronov E."/>
            <person name="Tikhonovich I."/>
        </authorList>
    </citation>
    <scope>NUCLEOTIDE SEQUENCE [LARGE SCALE GENOMIC DNA]</scope>
    <source>
        <strain evidence="12">583</strain>
    </source>
</reference>
<feature type="transmembrane region" description="Helical" evidence="9">
    <location>
        <begin position="195"/>
        <end position="221"/>
    </location>
</feature>
<feature type="transmembrane region" description="Helical" evidence="9">
    <location>
        <begin position="20"/>
        <end position="41"/>
    </location>
</feature>
<dbReference type="PANTHER" id="PTHR30614:SF10">
    <property type="entry name" value="ARGININE ABC TRANSPORTER PERMEASE PROTEIN ARTM"/>
    <property type="match status" value="1"/>
</dbReference>
<evidence type="ECO:0000256" key="8">
    <source>
        <dbReference type="ARBA" id="ARBA00023136"/>
    </source>
</evidence>
<dbReference type="Pfam" id="PF00528">
    <property type="entry name" value="BPD_transp_1"/>
    <property type="match status" value="1"/>
</dbReference>
<keyword evidence="8 9" id="KW-0472">Membrane</keyword>
<dbReference type="NCBIfam" id="TIGR01726">
    <property type="entry name" value="HEQRo_perm_3TM"/>
    <property type="match status" value="1"/>
</dbReference>
<dbReference type="Proteomes" id="UP000515465">
    <property type="component" value="Chromosome"/>
</dbReference>
<proteinExistence type="inferred from homology"/>
<keyword evidence="7 9" id="KW-1133">Transmembrane helix</keyword>
<dbReference type="SUPFAM" id="SSF161098">
    <property type="entry name" value="MetI-like"/>
    <property type="match status" value="1"/>
</dbReference>
<dbReference type="GO" id="GO:0006865">
    <property type="term" value="P:amino acid transport"/>
    <property type="evidence" value="ECO:0007669"/>
    <property type="project" value="TreeGrafter"/>
</dbReference>
<accession>A0A7G6SWF5</accession>
<keyword evidence="5" id="KW-0997">Cell inner membrane</keyword>
<dbReference type="PROSITE" id="PS50928">
    <property type="entry name" value="ABC_TM1"/>
    <property type="match status" value="1"/>
</dbReference>
<dbReference type="AlphaFoldDB" id="A0A7G6SWF5"/>
<sequence length="243" mass="26569">MDITLLLTSMVALASGIRLTLLLTFASLLAGLVLAVPLAFMRASSRKWLSRPVLAYTYVFRGTPLLVQLFIIYYGLGQIGAIRSSVLWVLLRDPFWCCLLAFSLNGAAYTTEIFRGGIQAVAIGMIEAAQAVGMSPLQIKRRIIFPIAFRSVLPSYANEVISLVKATSLASTVTLLEITGLSRKLVSETFAPYEIFIAAGVLYLGLTLLLAGFFHVLEVWLNGAPRAKAYKRRVTLQQVAHGQ</sequence>